<dbReference type="CDD" id="cd04301">
    <property type="entry name" value="NAT_SF"/>
    <property type="match status" value="1"/>
</dbReference>
<evidence type="ECO:0000313" key="3">
    <source>
        <dbReference type="Proteomes" id="UP001597319"/>
    </source>
</evidence>
<feature type="domain" description="N-acetyltransferase" evidence="1">
    <location>
        <begin position="3"/>
        <end position="134"/>
    </location>
</feature>
<dbReference type="Proteomes" id="UP001597319">
    <property type="component" value="Unassembled WGS sequence"/>
</dbReference>
<proteinExistence type="predicted"/>
<dbReference type="EC" id="2.3.-.-" evidence="2"/>
<dbReference type="InterPro" id="IPR016181">
    <property type="entry name" value="Acyl_CoA_acyltransferase"/>
</dbReference>
<gene>
    <name evidence="2" type="ORF">ACFSR1_10685</name>
</gene>
<dbReference type="InterPro" id="IPR000182">
    <property type="entry name" value="GNAT_dom"/>
</dbReference>
<evidence type="ECO:0000313" key="2">
    <source>
        <dbReference type="EMBL" id="MFD2563132.1"/>
    </source>
</evidence>
<comment type="caution">
    <text evidence="2">The sequence shown here is derived from an EMBL/GenBank/DDBJ whole genome shotgun (WGS) entry which is preliminary data.</text>
</comment>
<accession>A0ABW5LFK1</accession>
<keyword evidence="2" id="KW-0808">Transferase</keyword>
<dbReference type="InterPro" id="IPR053144">
    <property type="entry name" value="Acetyltransferase_Butenolide"/>
</dbReference>
<dbReference type="GO" id="GO:0016746">
    <property type="term" value="F:acyltransferase activity"/>
    <property type="evidence" value="ECO:0007669"/>
    <property type="project" value="UniProtKB-KW"/>
</dbReference>
<keyword evidence="2" id="KW-0012">Acyltransferase</keyword>
<dbReference type="Gene3D" id="3.40.630.30">
    <property type="match status" value="1"/>
</dbReference>
<dbReference type="PANTHER" id="PTHR43233">
    <property type="entry name" value="FAMILY N-ACETYLTRANSFERASE, PUTATIVE (AFU_ORTHOLOGUE AFUA_6G03350)-RELATED"/>
    <property type="match status" value="1"/>
</dbReference>
<dbReference type="RefSeq" id="WP_378292306.1">
    <property type="nucleotide sequence ID" value="NZ_JBHULE010000019.1"/>
</dbReference>
<reference evidence="3" key="1">
    <citation type="journal article" date="2019" name="Int. J. Syst. Evol. Microbiol.">
        <title>The Global Catalogue of Microorganisms (GCM) 10K type strain sequencing project: providing services to taxonomists for standard genome sequencing and annotation.</title>
        <authorList>
            <consortium name="The Broad Institute Genomics Platform"/>
            <consortium name="The Broad Institute Genome Sequencing Center for Infectious Disease"/>
            <person name="Wu L."/>
            <person name="Ma J."/>
        </authorList>
    </citation>
    <scope>NUCLEOTIDE SEQUENCE [LARGE SCALE GENOMIC DNA]</scope>
    <source>
        <strain evidence="3">KCTC 52274</strain>
    </source>
</reference>
<organism evidence="2 3">
    <name type="scientific">Aquimarina rubra</name>
    <dbReference type="NCBI Taxonomy" id="1920033"/>
    <lineage>
        <taxon>Bacteria</taxon>
        <taxon>Pseudomonadati</taxon>
        <taxon>Bacteroidota</taxon>
        <taxon>Flavobacteriia</taxon>
        <taxon>Flavobacteriales</taxon>
        <taxon>Flavobacteriaceae</taxon>
        <taxon>Aquimarina</taxon>
    </lineage>
</organism>
<keyword evidence="3" id="KW-1185">Reference proteome</keyword>
<dbReference type="EMBL" id="JBHULE010000019">
    <property type="protein sequence ID" value="MFD2563132.1"/>
    <property type="molecule type" value="Genomic_DNA"/>
</dbReference>
<dbReference type="Pfam" id="PF00583">
    <property type="entry name" value="Acetyltransf_1"/>
    <property type="match status" value="1"/>
</dbReference>
<dbReference type="PROSITE" id="PS51186">
    <property type="entry name" value="GNAT"/>
    <property type="match status" value="1"/>
</dbReference>
<protein>
    <submittedName>
        <fullName evidence="2">GNAT family N-acetyltransferase</fullName>
        <ecNumber evidence="2">2.3.-.-</ecNumber>
    </submittedName>
</protein>
<dbReference type="PANTHER" id="PTHR43233:SF1">
    <property type="entry name" value="FAMILY N-ACETYLTRANSFERASE, PUTATIVE (AFU_ORTHOLOGUE AFUA_6G03350)-RELATED"/>
    <property type="match status" value="1"/>
</dbReference>
<evidence type="ECO:0000259" key="1">
    <source>
        <dbReference type="PROSITE" id="PS51186"/>
    </source>
</evidence>
<name>A0ABW5LFK1_9FLAO</name>
<sequence>MSIIISTENSKLDIDFIHQFLTNSYWAKGRTKEEVRTSIEHCLSFGVYLDEQQIGFARVLTDYTVFGYIMDVFIAENYRGKGYSKKLMKTILQHPELQKVHRWMLATADAHGLYKQFGFDALPDPNMIMGKGKINR</sequence>
<dbReference type="SUPFAM" id="SSF55729">
    <property type="entry name" value="Acyl-CoA N-acyltransferases (Nat)"/>
    <property type="match status" value="1"/>
</dbReference>